<dbReference type="Gene3D" id="2.160.20.10">
    <property type="entry name" value="Single-stranded right-handed beta-helix, Pectin lyase-like"/>
    <property type="match status" value="1"/>
</dbReference>
<sequence>MNKHLTIRSENGSANCIVSASNLNDHVFEVTRDYVNISGFTVENATKRAGIYFHTVEHCNISYNNVTNNDGGIRLYYSSNNTLINNIASNNYHDGIYLKSSSNNTLINNTASNNYYDDICSSICGIYLYDSSNNNHLYRNNFINNTNHNAYDYDTITNQWNTSTVGNYYSDYTGSDNKSDGIGDTLHQIPGGSSIDYFPLMHPWGKSPLKGDLDDDSQITSKDAAIVLQIAVGNCPCNPQILAIADVSGDGRVSSLDALMILQMAT</sequence>
<dbReference type="InterPro" id="IPR016134">
    <property type="entry name" value="Dockerin_dom"/>
</dbReference>
<dbReference type="InterPro" id="IPR011050">
    <property type="entry name" value="Pectin_lyase_fold/virulence"/>
</dbReference>
<dbReference type="InterPro" id="IPR006626">
    <property type="entry name" value="PbH1"/>
</dbReference>
<dbReference type="NCBIfam" id="TIGR03804">
    <property type="entry name" value="para_beta_helix"/>
    <property type="match status" value="2"/>
</dbReference>
<dbReference type="GO" id="GO:0004553">
    <property type="term" value="F:hydrolase activity, hydrolyzing O-glycosyl compounds"/>
    <property type="evidence" value="ECO:0007669"/>
    <property type="project" value="InterPro"/>
</dbReference>
<evidence type="ECO:0000259" key="1">
    <source>
        <dbReference type="PROSITE" id="PS51766"/>
    </source>
</evidence>
<dbReference type="SUPFAM" id="SSF51126">
    <property type="entry name" value="Pectin lyase-like"/>
    <property type="match status" value="1"/>
</dbReference>
<organism evidence="2 3">
    <name type="scientific">Candidatus Argoarchaeum ethanivorans</name>
    <dbReference type="NCBI Taxonomy" id="2608793"/>
    <lineage>
        <taxon>Archaea</taxon>
        <taxon>Methanobacteriati</taxon>
        <taxon>Methanobacteriota</taxon>
        <taxon>Stenosarchaea group</taxon>
        <taxon>Methanomicrobia</taxon>
        <taxon>Methanosarcinales</taxon>
        <taxon>Methanosarcinales incertae sedis</taxon>
        <taxon>GOM Arc I cluster</taxon>
        <taxon>Candidatus Argoarchaeum</taxon>
    </lineage>
</organism>
<dbReference type="AlphaFoldDB" id="A0A811TCA6"/>
<dbReference type="Pfam" id="PF05048">
    <property type="entry name" value="NosD"/>
    <property type="match status" value="1"/>
</dbReference>
<dbReference type="InterPro" id="IPR002105">
    <property type="entry name" value="Dockerin_1_rpt"/>
</dbReference>
<dbReference type="SUPFAM" id="SSF63446">
    <property type="entry name" value="Type I dockerin domain"/>
    <property type="match status" value="1"/>
</dbReference>
<dbReference type="SMART" id="SM00710">
    <property type="entry name" value="PbH1"/>
    <property type="match status" value="5"/>
</dbReference>
<gene>
    <name evidence="2" type="ORF">LAKADJCE_01015</name>
</gene>
<dbReference type="Pfam" id="PF00404">
    <property type="entry name" value="Dockerin_1"/>
    <property type="match status" value="1"/>
</dbReference>
<proteinExistence type="predicted"/>
<dbReference type="InterPro" id="IPR022441">
    <property type="entry name" value="Para_beta_helix_rpt-2"/>
</dbReference>
<accession>A0A811TCA6</accession>
<comment type="caution">
    <text evidence="2">The sequence shown here is derived from an EMBL/GenBank/DDBJ whole genome shotgun (WGS) entry which is preliminary data.</text>
</comment>
<dbReference type="Proteomes" id="UP000612009">
    <property type="component" value="Unassembled WGS sequence"/>
</dbReference>
<dbReference type="CDD" id="cd14256">
    <property type="entry name" value="Dockerin_I"/>
    <property type="match status" value="1"/>
</dbReference>
<name>A0A811TCA6_9EURY</name>
<dbReference type="PROSITE" id="PS51766">
    <property type="entry name" value="DOCKERIN"/>
    <property type="match status" value="1"/>
</dbReference>
<evidence type="ECO:0000313" key="2">
    <source>
        <dbReference type="EMBL" id="CAD6494955.1"/>
    </source>
</evidence>
<dbReference type="InterPro" id="IPR007742">
    <property type="entry name" value="NosD_dom"/>
</dbReference>
<dbReference type="InterPro" id="IPR036439">
    <property type="entry name" value="Dockerin_dom_sf"/>
</dbReference>
<evidence type="ECO:0000313" key="3">
    <source>
        <dbReference type="Proteomes" id="UP000612009"/>
    </source>
</evidence>
<dbReference type="Gene3D" id="1.10.1330.10">
    <property type="entry name" value="Dockerin domain"/>
    <property type="match status" value="1"/>
</dbReference>
<dbReference type="EMBL" id="CAJHIR010000105">
    <property type="protein sequence ID" value="CAD6494955.1"/>
    <property type="molecule type" value="Genomic_DNA"/>
</dbReference>
<feature type="domain" description="Dockerin" evidence="1">
    <location>
        <begin position="206"/>
        <end position="266"/>
    </location>
</feature>
<dbReference type="GO" id="GO:0000272">
    <property type="term" value="P:polysaccharide catabolic process"/>
    <property type="evidence" value="ECO:0007669"/>
    <property type="project" value="InterPro"/>
</dbReference>
<dbReference type="InterPro" id="IPR012334">
    <property type="entry name" value="Pectin_lyas_fold"/>
</dbReference>
<protein>
    <submittedName>
        <fullName evidence="2">Periplasmic copper-binding protein (NosD)</fullName>
    </submittedName>
</protein>
<reference evidence="2" key="1">
    <citation type="submission" date="2020-10" db="EMBL/GenBank/DDBJ databases">
        <authorList>
            <person name="Hahn C.J."/>
            <person name="Laso-Perez R."/>
            <person name="Vulcano F."/>
            <person name="Vaziourakis K.-M."/>
            <person name="Stokke R."/>
            <person name="Steen I.H."/>
            <person name="Teske A."/>
            <person name="Boetius A."/>
            <person name="Liebeke M."/>
            <person name="Amann R."/>
            <person name="Knittel K."/>
        </authorList>
    </citation>
    <scope>NUCLEOTIDE SEQUENCE</scope>
    <source>
        <strain evidence="2">Gfbio:e3339647-f889-4370-9287-4fb5cb688e4c:AG392J18_GoMArc1</strain>
    </source>
</reference>